<protein>
    <submittedName>
        <fullName evidence="1">Uncharacterized protein</fullName>
    </submittedName>
</protein>
<evidence type="ECO:0000313" key="2">
    <source>
        <dbReference type="Proteomes" id="UP001148614"/>
    </source>
</evidence>
<dbReference type="Proteomes" id="UP001148614">
    <property type="component" value="Unassembled WGS sequence"/>
</dbReference>
<dbReference type="EMBL" id="JANPWZ010000701">
    <property type="protein sequence ID" value="KAJ3573195.1"/>
    <property type="molecule type" value="Genomic_DNA"/>
</dbReference>
<comment type="caution">
    <text evidence="1">The sequence shown here is derived from an EMBL/GenBank/DDBJ whole genome shotgun (WGS) entry which is preliminary data.</text>
</comment>
<organism evidence="1 2">
    <name type="scientific">Xylaria arbuscula</name>
    <dbReference type="NCBI Taxonomy" id="114810"/>
    <lineage>
        <taxon>Eukaryota</taxon>
        <taxon>Fungi</taxon>
        <taxon>Dikarya</taxon>
        <taxon>Ascomycota</taxon>
        <taxon>Pezizomycotina</taxon>
        <taxon>Sordariomycetes</taxon>
        <taxon>Xylariomycetidae</taxon>
        <taxon>Xylariales</taxon>
        <taxon>Xylariaceae</taxon>
        <taxon>Xylaria</taxon>
    </lineage>
</organism>
<keyword evidence="2" id="KW-1185">Reference proteome</keyword>
<reference evidence="1" key="1">
    <citation type="submission" date="2022-07" db="EMBL/GenBank/DDBJ databases">
        <title>Genome Sequence of Xylaria arbuscula.</title>
        <authorList>
            <person name="Buettner E."/>
        </authorList>
    </citation>
    <scope>NUCLEOTIDE SEQUENCE</scope>
    <source>
        <strain evidence="1">VT107</strain>
    </source>
</reference>
<gene>
    <name evidence="1" type="ORF">NPX13_g4786</name>
</gene>
<dbReference type="AlphaFoldDB" id="A0A9W8TLW7"/>
<sequence length="537" mass="60244">MTTTTSSGPRPRLIDQDEMDVDEPTIVPQEVADTKWAPGDLVYFRKGAIAMQTNYARGLAYAAPDIPLATLDPMIAYMSCVLEDSGADTYTLSMRMSSKPKKDWKNAVETAVQTLCAANGATQEWKGRREAVHLRYLAMVGTDSSKPASRRCTHYLSTGSAFNGQNTYLCYLSCQKRFATWLARTLIEIGGEDAIASYRSAEKIIPFKKVCRFVAIIRNRGEVKEREMIPQRVINMVRFMSSVLKASKMSPWPADTDRWSEYSYEFREAAACMSGSEKVLEHTKPAPDDDELVEEAWSLPTFKNEAFFAWRLFFDDLGVIKNYLGTLQKRLSLIASGLVINTAIRLIRANCEAQIRATVHLPDIPDEYNITEWMFKLSTSYLRDNPVKNPYCNNVANWCCHAAQQFFTTHTKNLQKSSGTDCCQVPTPLLAREAMSGEISAFAMVLRAFMHNVSILGWNPDQPILLPCLDELTSGWAQMEADDMEYLKFLYILTAVALRLHHAGIFTETDTYSGFDKVGTPKKQSENIGGVAGKSRA</sequence>
<accession>A0A9W8TLW7</accession>
<proteinExistence type="predicted"/>
<evidence type="ECO:0000313" key="1">
    <source>
        <dbReference type="EMBL" id="KAJ3573195.1"/>
    </source>
</evidence>
<name>A0A9W8TLW7_9PEZI</name>